<evidence type="ECO:0000256" key="1">
    <source>
        <dbReference type="SAM" id="MobiDB-lite"/>
    </source>
</evidence>
<feature type="compositionally biased region" description="Basic and acidic residues" evidence="1">
    <location>
        <begin position="208"/>
        <end position="218"/>
    </location>
</feature>
<feature type="compositionally biased region" description="Polar residues" evidence="1">
    <location>
        <begin position="194"/>
        <end position="207"/>
    </location>
</feature>
<organism evidence="2 3">
    <name type="scientific">Penicillium cataractarum</name>
    <dbReference type="NCBI Taxonomy" id="2100454"/>
    <lineage>
        <taxon>Eukaryota</taxon>
        <taxon>Fungi</taxon>
        <taxon>Dikarya</taxon>
        <taxon>Ascomycota</taxon>
        <taxon>Pezizomycotina</taxon>
        <taxon>Eurotiomycetes</taxon>
        <taxon>Eurotiomycetidae</taxon>
        <taxon>Eurotiales</taxon>
        <taxon>Aspergillaceae</taxon>
        <taxon>Penicillium</taxon>
    </lineage>
</organism>
<dbReference type="GeneID" id="81434741"/>
<feature type="compositionally biased region" description="Low complexity" evidence="1">
    <location>
        <begin position="292"/>
        <end position="301"/>
    </location>
</feature>
<accession>A0A9W9SLM1</accession>
<dbReference type="EMBL" id="JAPZBS010000002">
    <property type="protein sequence ID" value="KAJ5380205.1"/>
    <property type="molecule type" value="Genomic_DNA"/>
</dbReference>
<protein>
    <submittedName>
        <fullName evidence="2">Uncharacterized protein</fullName>
    </submittedName>
</protein>
<feature type="compositionally biased region" description="Basic and acidic residues" evidence="1">
    <location>
        <begin position="156"/>
        <end position="167"/>
    </location>
</feature>
<feature type="region of interest" description="Disordered" evidence="1">
    <location>
        <begin position="292"/>
        <end position="388"/>
    </location>
</feature>
<sequence>MSTDPALSQAQPCDTSEPPSDENSFRFTPIKALRAIPRLWERKPATPFKTGLKRKLWKRFQSSFSNMQTLESSTTLDHDALQTAINTSKDSAYVRGVKRLCVGPGESAEIANVEVPQPGRLFLETKWESEISRKRRKLPDAPFDVYEESSNASDRTTSRRSDDHYDLDADGDLAMGTASPILFKSLRSPPKTTIFQDTISTEDSNPTKSDEQSIEKFESGSSHQEPRAVIASAVHEVNNDVTATPTKIVRSLTQAQEGTLVRSALRSSLDGEDAMLLNDFLSKAMAKRAAKAAQVSSQESDSADRSSSPDKSPDSECATPRSRRVLEDRDANSPSPVKVQIAPSKGEFIPGDESSEDVVIKDTQSEEETAPASPACRRSTRVKAPPVNVPPVRNTISLRRAKGNEFIFMQRTDAQELALATRRNTRNNRGSSMMPKYVLQAMAQEDSSATDSDIQSQNRADHKTSGSRKATSKSRKTVTWNEARMVEYEGDTPSPASSNADADTEADATIERDGSSKHEVDGGSSRVRSGAKRLEKKSSSSSRSSRSQPPQKVESESDAIAPASAAAPVSTTSKSRRVRRLGDSAMTSGTPVKTGSGRASKPPTTTSASDVAPATATTGPSTPTKPRRKLVPKSPSSSLLAVPASKASSSNGGEQHFVSGIPTRSTAGSEGTKRKSMAEANAGCTPMPRRVRARS</sequence>
<comment type="caution">
    <text evidence="2">The sequence shown here is derived from an EMBL/GenBank/DDBJ whole genome shotgun (WGS) entry which is preliminary data.</text>
</comment>
<gene>
    <name evidence="2" type="ORF">N7496_002633</name>
</gene>
<evidence type="ECO:0000313" key="2">
    <source>
        <dbReference type="EMBL" id="KAJ5380205.1"/>
    </source>
</evidence>
<feature type="compositionally biased region" description="Low complexity" evidence="1">
    <location>
        <begin position="632"/>
        <end position="650"/>
    </location>
</feature>
<reference evidence="2" key="1">
    <citation type="submission" date="2022-11" db="EMBL/GenBank/DDBJ databases">
        <authorList>
            <person name="Petersen C."/>
        </authorList>
    </citation>
    <scope>NUCLEOTIDE SEQUENCE</scope>
    <source>
        <strain evidence="2">IBT 29864</strain>
    </source>
</reference>
<dbReference type="OrthoDB" id="4207369at2759"/>
<feature type="region of interest" description="Disordered" evidence="1">
    <location>
        <begin position="145"/>
        <end position="171"/>
    </location>
</feature>
<dbReference type="RefSeq" id="XP_056557776.1">
    <property type="nucleotide sequence ID" value="XM_056695564.1"/>
</dbReference>
<proteinExistence type="predicted"/>
<dbReference type="AlphaFoldDB" id="A0A9W9SLM1"/>
<feature type="region of interest" description="Disordered" evidence="1">
    <location>
        <begin position="442"/>
        <end position="695"/>
    </location>
</feature>
<feature type="region of interest" description="Disordered" evidence="1">
    <location>
        <begin position="194"/>
        <end position="226"/>
    </location>
</feature>
<feature type="compositionally biased region" description="Basic and acidic residues" evidence="1">
    <location>
        <begin position="302"/>
        <end position="314"/>
    </location>
</feature>
<feature type="compositionally biased region" description="Polar residues" evidence="1">
    <location>
        <begin position="1"/>
        <end position="26"/>
    </location>
</feature>
<feature type="compositionally biased region" description="Low complexity" evidence="1">
    <location>
        <begin position="612"/>
        <end position="624"/>
    </location>
</feature>
<evidence type="ECO:0000313" key="3">
    <source>
        <dbReference type="Proteomes" id="UP001147782"/>
    </source>
</evidence>
<feature type="compositionally biased region" description="Low complexity" evidence="1">
    <location>
        <begin position="558"/>
        <end position="573"/>
    </location>
</feature>
<feature type="compositionally biased region" description="Polar residues" evidence="1">
    <location>
        <begin position="445"/>
        <end position="458"/>
    </location>
</feature>
<feature type="compositionally biased region" description="Basic and acidic residues" evidence="1">
    <location>
        <begin position="509"/>
        <end position="521"/>
    </location>
</feature>
<keyword evidence="3" id="KW-1185">Reference proteome</keyword>
<reference evidence="2" key="2">
    <citation type="journal article" date="2023" name="IMA Fungus">
        <title>Comparative genomic study of the Penicillium genus elucidates a diverse pangenome and 15 lateral gene transfer events.</title>
        <authorList>
            <person name="Petersen C."/>
            <person name="Sorensen T."/>
            <person name="Nielsen M.R."/>
            <person name="Sondergaard T.E."/>
            <person name="Sorensen J.L."/>
            <person name="Fitzpatrick D.A."/>
            <person name="Frisvad J.C."/>
            <person name="Nielsen K.L."/>
        </authorList>
    </citation>
    <scope>NUCLEOTIDE SEQUENCE</scope>
    <source>
        <strain evidence="2">IBT 29864</strain>
    </source>
</reference>
<feature type="region of interest" description="Disordered" evidence="1">
    <location>
        <begin position="1"/>
        <end position="27"/>
    </location>
</feature>
<name>A0A9W9SLM1_9EURO</name>
<dbReference type="Proteomes" id="UP001147782">
    <property type="component" value="Unassembled WGS sequence"/>
</dbReference>